<dbReference type="PANTHER" id="PTHR33327:SF3">
    <property type="entry name" value="RNA-DIRECTED DNA POLYMERASE"/>
    <property type="match status" value="1"/>
</dbReference>
<feature type="region of interest" description="Disordered" evidence="1">
    <location>
        <begin position="1"/>
        <end position="30"/>
    </location>
</feature>
<evidence type="ECO:0000313" key="4">
    <source>
        <dbReference type="RefSeq" id="XP_030745006.1"/>
    </source>
</evidence>
<accession>A0A6J2X198</accession>
<dbReference type="KEGG" id="soy:115874082"/>
<dbReference type="RefSeq" id="XP_030745006.1">
    <property type="nucleotide sequence ID" value="XM_030889146.1"/>
</dbReference>
<evidence type="ECO:0000259" key="2">
    <source>
        <dbReference type="Pfam" id="PF23055"/>
    </source>
</evidence>
<dbReference type="OrthoDB" id="8018451at2759"/>
<gene>
    <name evidence="4" type="primary">LOC115874082</name>
</gene>
<evidence type="ECO:0000256" key="1">
    <source>
        <dbReference type="SAM" id="MobiDB-lite"/>
    </source>
</evidence>
<dbReference type="Pfam" id="PF23055">
    <property type="entry name" value="DUF7041"/>
    <property type="match status" value="1"/>
</dbReference>
<protein>
    <submittedName>
        <fullName evidence="4">Uncharacterized protein LOC115874082</fullName>
    </submittedName>
</protein>
<evidence type="ECO:0000313" key="3">
    <source>
        <dbReference type="Proteomes" id="UP000504635"/>
    </source>
</evidence>
<sequence>MENSPPDPPAGLEDIPATTQPASVPGSPQEVTAIGQCKLPPFWRTSPELWFFQVESQFQVHHVRSDITKYHLVVATLDHDTISDVSDIIRTPPLVDRYTALKGAILARLTDSPDAQLHKLLTGVELGDKRPSQLLRHMRSLAGTRVSDDVLRDKHWRSFAAVADEAHDMGPSVMATSHRNNNPSTTAPSNIVPVQTEDRIAQELSALRLANNQLTTLTRNAAQGSSEDNPHRGRSSNRQQQQHNRERSATPGPNSNTGHCWYHTKFGTLAVRCRKPCTFEAQPASAQGN</sequence>
<dbReference type="InterPro" id="IPR055469">
    <property type="entry name" value="DUF7041"/>
</dbReference>
<feature type="region of interest" description="Disordered" evidence="1">
    <location>
        <begin position="171"/>
        <end position="193"/>
    </location>
</feature>
<organism evidence="3 4">
    <name type="scientific">Sitophilus oryzae</name>
    <name type="common">Rice weevil</name>
    <name type="synonym">Curculio oryzae</name>
    <dbReference type="NCBI Taxonomy" id="7048"/>
    <lineage>
        <taxon>Eukaryota</taxon>
        <taxon>Metazoa</taxon>
        <taxon>Ecdysozoa</taxon>
        <taxon>Arthropoda</taxon>
        <taxon>Hexapoda</taxon>
        <taxon>Insecta</taxon>
        <taxon>Pterygota</taxon>
        <taxon>Neoptera</taxon>
        <taxon>Endopterygota</taxon>
        <taxon>Coleoptera</taxon>
        <taxon>Polyphaga</taxon>
        <taxon>Cucujiformia</taxon>
        <taxon>Curculionidae</taxon>
        <taxon>Dryophthorinae</taxon>
        <taxon>Sitophilus</taxon>
    </lineage>
</organism>
<feature type="region of interest" description="Disordered" evidence="1">
    <location>
        <begin position="218"/>
        <end position="259"/>
    </location>
</feature>
<dbReference type="InParanoid" id="A0A6J2X198"/>
<dbReference type="Proteomes" id="UP000504635">
    <property type="component" value="Unplaced"/>
</dbReference>
<proteinExistence type="predicted"/>
<reference evidence="4" key="1">
    <citation type="submission" date="2025-08" db="UniProtKB">
        <authorList>
            <consortium name="RefSeq"/>
        </authorList>
    </citation>
    <scope>IDENTIFICATION</scope>
    <source>
        <tissue evidence="4">Gonads</tissue>
    </source>
</reference>
<feature type="compositionally biased region" description="Polar residues" evidence="1">
    <location>
        <begin position="218"/>
        <end position="227"/>
    </location>
</feature>
<keyword evidence="3" id="KW-1185">Reference proteome</keyword>
<feature type="domain" description="DUF7041" evidence="2">
    <location>
        <begin position="39"/>
        <end position="122"/>
    </location>
</feature>
<dbReference type="GeneID" id="115874082"/>
<dbReference type="PANTHER" id="PTHR33327">
    <property type="entry name" value="ENDONUCLEASE"/>
    <property type="match status" value="1"/>
</dbReference>
<feature type="compositionally biased region" description="Polar residues" evidence="1">
    <location>
        <begin position="174"/>
        <end position="193"/>
    </location>
</feature>
<dbReference type="AlphaFoldDB" id="A0A6J2X198"/>
<name>A0A6J2X198_SITOR</name>